<reference evidence="10" key="2">
    <citation type="submission" date="2020-05" db="UniProtKB">
        <authorList>
            <consortium name="EnsemblMetazoa"/>
        </authorList>
    </citation>
    <scope>IDENTIFICATION</scope>
</reference>
<comment type="similarity">
    <text evidence="5">Belongs to the peptidase S1 family. CLIP subfamily.</text>
</comment>
<dbReference type="InterPro" id="IPR033116">
    <property type="entry name" value="TRYPSIN_SER"/>
</dbReference>
<reference evidence="9 11" key="1">
    <citation type="journal article" date="2014" name="BMC Genomics">
        <title>Genome sequence of Anopheles sinensis provides insight into genetics basis of mosquito competence for malaria parasites.</title>
        <authorList>
            <person name="Zhou D."/>
            <person name="Zhang D."/>
            <person name="Ding G."/>
            <person name="Shi L."/>
            <person name="Hou Q."/>
            <person name="Ye Y."/>
            <person name="Xu Y."/>
            <person name="Zhou H."/>
            <person name="Xiong C."/>
            <person name="Li S."/>
            <person name="Yu J."/>
            <person name="Hong S."/>
            <person name="Yu X."/>
            <person name="Zou P."/>
            <person name="Chen C."/>
            <person name="Chang X."/>
            <person name="Wang W."/>
            <person name="Lv Y."/>
            <person name="Sun Y."/>
            <person name="Ma L."/>
            <person name="Shen B."/>
            <person name="Zhu C."/>
        </authorList>
    </citation>
    <scope>NUCLEOTIDE SEQUENCE [LARGE SCALE GENOMIC DNA]</scope>
</reference>
<evidence type="ECO:0000256" key="5">
    <source>
        <dbReference type="ARBA" id="ARBA00024195"/>
    </source>
</evidence>
<dbReference type="EnsemblMetazoa" id="ASIC007846-RA">
    <property type="protein sequence ID" value="ASIC007846-PA"/>
    <property type="gene ID" value="ASIC007846"/>
</dbReference>
<dbReference type="GO" id="GO:0004252">
    <property type="term" value="F:serine-type endopeptidase activity"/>
    <property type="evidence" value="ECO:0007669"/>
    <property type="project" value="InterPro"/>
</dbReference>
<evidence type="ECO:0000256" key="3">
    <source>
        <dbReference type="ARBA" id="ARBA00022825"/>
    </source>
</evidence>
<accession>A0A084VQV8</accession>
<dbReference type="PROSITE" id="PS50240">
    <property type="entry name" value="TRYPSIN_DOM"/>
    <property type="match status" value="1"/>
</dbReference>
<dbReference type="PROSITE" id="PS00134">
    <property type="entry name" value="TRYPSIN_HIS"/>
    <property type="match status" value="1"/>
</dbReference>
<dbReference type="OMA" id="GAHNRMV"/>
<dbReference type="PROSITE" id="PS00135">
    <property type="entry name" value="TRYPSIN_SER"/>
    <property type="match status" value="1"/>
</dbReference>
<dbReference type="InterPro" id="IPR009003">
    <property type="entry name" value="Peptidase_S1_PA"/>
</dbReference>
<dbReference type="VEuPathDB" id="VectorBase:ASIC007846"/>
<dbReference type="FunFam" id="2.40.10.10:FF:000034">
    <property type="entry name" value="Eupolytin"/>
    <property type="match status" value="1"/>
</dbReference>
<dbReference type="VEuPathDB" id="VectorBase:ASIS001955"/>
<dbReference type="PANTHER" id="PTHR24250">
    <property type="entry name" value="CHYMOTRYPSIN-RELATED"/>
    <property type="match status" value="1"/>
</dbReference>
<dbReference type="OrthoDB" id="5565075at2759"/>
<dbReference type="Pfam" id="PF00089">
    <property type="entry name" value="Trypsin"/>
    <property type="match status" value="1"/>
</dbReference>
<dbReference type="GO" id="GO:0006508">
    <property type="term" value="P:proteolysis"/>
    <property type="evidence" value="ECO:0007669"/>
    <property type="project" value="UniProtKB-KW"/>
</dbReference>
<dbReference type="InterPro" id="IPR001314">
    <property type="entry name" value="Peptidase_S1A"/>
</dbReference>
<evidence type="ECO:0000256" key="7">
    <source>
        <dbReference type="SAM" id="SignalP"/>
    </source>
</evidence>
<dbReference type="STRING" id="74873.A0A084VQV8"/>
<dbReference type="EMBL" id="ATLV01015333">
    <property type="status" value="NOT_ANNOTATED_CDS"/>
    <property type="molecule type" value="Genomic_DNA"/>
</dbReference>
<dbReference type="AlphaFoldDB" id="A0A084VQV8"/>
<evidence type="ECO:0000259" key="8">
    <source>
        <dbReference type="PROSITE" id="PS50240"/>
    </source>
</evidence>
<dbReference type="InterPro" id="IPR001254">
    <property type="entry name" value="Trypsin_dom"/>
</dbReference>
<evidence type="ECO:0000256" key="4">
    <source>
        <dbReference type="ARBA" id="ARBA00023157"/>
    </source>
</evidence>
<dbReference type="SMART" id="SM00020">
    <property type="entry name" value="Tryp_SPc"/>
    <property type="match status" value="1"/>
</dbReference>
<name>A0A084VQV8_ANOSI</name>
<dbReference type="Gene3D" id="2.40.10.10">
    <property type="entry name" value="Trypsin-like serine proteases"/>
    <property type="match status" value="1"/>
</dbReference>
<dbReference type="PRINTS" id="PR00722">
    <property type="entry name" value="CHYMOTRYPSIN"/>
</dbReference>
<dbReference type="EMBL" id="KE525006">
    <property type="protein sequence ID" value="KFB40352.1"/>
    <property type="molecule type" value="Genomic_DNA"/>
</dbReference>
<dbReference type="InterPro" id="IPR018114">
    <property type="entry name" value="TRYPSIN_HIS"/>
</dbReference>
<keyword evidence="4" id="KW-1015">Disulfide bond</keyword>
<protein>
    <submittedName>
        <fullName evidence="10">Peptidase S1 domain-containing protein</fullName>
    </submittedName>
</protein>
<keyword evidence="2 6" id="KW-0378">Hydrolase</keyword>
<evidence type="ECO:0000256" key="6">
    <source>
        <dbReference type="RuleBase" id="RU363034"/>
    </source>
</evidence>
<dbReference type="CDD" id="cd00190">
    <property type="entry name" value="Tryp_SPc"/>
    <property type="match status" value="1"/>
</dbReference>
<sequence>MRFNMEKGVVVRLLAVGVCLLMLAEADAARIEIDWKRVVPVEELDQYWARLPSELQVFRNASHKVGRITNGQEASPGQFPYQALVLSEYGALTTLCGGSVLTQHFILTAGHCVMLDQSTMAGGGTTIMGAHNRMVVEPTQQRIRYSRNSIFVHPQYSAGNYRFDVAIIRLGTTIVFNEWVQPVRLPARSDTRLFEGTIGTVTGFGRISDSTTTFATILRYTSNPVLSNEDCLGFWSSLLVEPQNVCLSGAGGRSACNGDSGGPLTIRETHRTIQIGVTSFGSGNGCMRGTPSVYARITFFQDWIRANSDYVDS</sequence>
<keyword evidence="1 6" id="KW-0645">Protease</keyword>
<gene>
    <name evidence="9" type="ORF">ZHAS_00007846</name>
</gene>
<evidence type="ECO:0000313" key="11">
    <source>
        <dbReference type="Proteomes" id="UP000030765"/>
    </source>
</evidence>
<organism evidence="9">
    <name type="scientific">Anopheles sinensis</name>
    <name type="common">Mosquito</name>
    <dbReference type="NCBI Taxonomy" id="74873"/>
    <lineage>
        <taxon>Eukaryota</taxon>
        <taxon>Metazoa</taxon>
        <taxon>Ecdysozoa</taxon>
        <taxon>Arthropoda</taxon>
        <taxon>Hexapoda</taxon>
        <taxon>Insecta</taxon>
        <taxon>Pterygota</taxon>
        <taxon>Neoptera</taxon>
        <taxon>Endopterygota</taxon>
        <taxon>Diptera</taxon>
        <taxon>Nematocera</taxon>
        <taxon>Culicoidea</taxon>
        <taxon>Culicidae</taxon>
        <taxon>Anophelinae</taxon>
        <taxon>Anopheles</taxon>
    </lineage>
</organism>
<dbReference type="Proteomes" id="UP000030765">
    <property type="component" value="Unassembled WGS sequence"/>
</dbReference>
<dbReference type="InterPro" id="IPR043504">
    <property type="entry name" value="Peptidase_S1_PA_chymotrypsin"/>
</dbReference>
<feature type="chain" id="PRO_5001783934" evidence="7">
    <location>
        <begin position="29"/>
        <end position="313"/>
    </location>
</feature>
<feature type="domain" description="Peptidase S1" evidence="8">
    <location>
        <begin position="68"/>
        <end position="309"/>
    </location>
</feature>
<evidence type="ECO:0000313" key="9">
    <source>
        <dbReference type="EMBL" id="KFB40352.1"/>
    </source>
</evidence>
<proteinExistence type="inferred from homology"/>
<keyword evidence="11" id="KW-1185">Reference proteome</keyword>
<feature type="signal peptide" evidence="7">
    <location>
        <begin position="1"/>
        <end position="28"/>
    </location>
</feature>
<evidence type="ECO:0000256" key="1">
    <source>
        <dbReference type="ARBA" id="ARBA00022670"/>
    </source>
</evidence>
<keyword evidence="3 6" id="KW-0720">Serine protease</keyword>
<evidence type="ECO:0000313" key="10">
    <source>
        <dbReference type="EnsemblMetazoa" id="ASIC007846-PA"/>
    </source>
</evidence>
<dbReference type="SUPFAM" id="SSF50494">
    <property type="entry name" value="Trypsin-like serine proteases"/>
    <property type="match status" value="1"/>
</dbReference>
<dbReference type="PANTHER" id="PTHR24250:SF50">
    <property type="entry name" value="PEPTIDASE S1 DOMAIN-CONTAINING PROTEIN"/>
    <property type="match status" value="1"/>
</dbReference>
<evidence type="ECO:0000256" key="2">
    <source>
        <dbReference type="ARBA" id="ARBA00022801"/>
    </source>
</evidence>
<keyword evidence="7" id="KW-0732">Signal</keyword>